<proteinExistence type="predicted"/>
<dbReference type="EMBL" id="BLJN01000003">
    <property type="protein sequence ID" value="GFE81695.1"/>
    <property type="molecule type" value="Genomic_DNA"/>
</dbReference>
<dbReference type="RefSeq" id="WP_161813307.1">
    <property type="nucleotide sequence ID" value="NZ_BLJN01000003.1"/>
</dbReference>
<keyword evidence="1" id="KW-0732">Signal</keyword>
<organism evidence="3 4">
    <name type="scientific">Steroidobacter agaridevorans</name>
    <dbReference type="NCBI Taxonomy" id="2695856"/>
    <lineage>
        <taxon>Bacteria</taxon>
        <taxon>Pseudomonadati</taxon>
        <taxon>Pseudomonadota</taxon>
        <taxon>Gammaproteobacteria</taxon>
        <taxon>Steroidobacterales</taxon>
        <taxon>Steroidobacteraceae</taxon>
        <taxon>Steroidobacter</taxon>
    </lineage>
</organism>
<accession>A0A829YEC8</accession>
<evidence type="ECO:0000256" key="1">
    <source>
        <dbReference type="SAM" id="SignalP"/>
    </source>
</evidence>
<feature type="domain" description="DUF4440" evidence="2">
    <location>
        <begin position="28"/>
        <end position="123"/>
    </location>
</feature>
<sequence>MKRTSLGLVTILALFSANAVADDKADLISLDKQWGEATGKGDKTAAAKFVADGVVSVDDQGIKNKQQMMADMPVSPAGQKYEGTDYKVTFINPDTAIMTHSTKGADAHHSLHVWSRKGGTWQIIATSLTPAARE</sequence>
<comment type="caution">
    <text evidence="3">The sequence shown here is derived from an EMBL/GenBank/DDBJ whole genome shotgun (WGS) entry which is preliminary data.</text>
</comment>
<feature type="signal peptide" evidence="1">
    <location>
        <begin position="1"/>
        <end position="21"/>
    </location>
</feature>
<dbReference type="InterPro" id="IPR032710">
    <property type="entry name" value="NTF2-like_dom_sf"/>
</dbReference>
<dbReference type="Gene3D" id="3.10.450.50">
    <property type="match status" value="1"/>
</dbReference>
<protein>
    <recommendedName>
        <fullName evidence="2">DUF4440 domain-containing protein</fullName>
    </recommendedName>
</protein>
<gene>
    <name evidence="3" type="ORF">GCM10011487_36950</name>
</gene>
<dbReference type="Proteomes" id="UP000445000">
    <property type="component" value="Unassembled WGS sequence"/>
</dbReference>
<keyword evidence="4" id="KW-1185">Reference proteome</keyword>
<evidence type="ECO:0000259" key="2">
    <source>
        <dbReference type="Pfam" id="PF14534"/>
    </source>
</evidence>
<dbReference type="AlphaFoldDB" id="A0A829YEC8"/>
<dbReference type="InterPro" id="IPR027843">
    <property type="entry name" value="DUF4440"/>
</dbReference>
<evidence type="ECO:0000313" key="3">
    <source>
        <dbReference type="EMBL" id="GFE81695.1"/>
    </source>
</evidence>
<dbReference type="Pfam" id="PF14534">
    <property type="entry name" value="DUF4440"/>
    <property type="match status" value="1"/>
</dbReference>
<reference evidence="4" key="1">
    <citation type="submission" date="2020-01" db="EMBL/GenBank/DDBJ databases">
        <title>'Steroidobacter agaridevorans' sp. nov., agar-degrading bacteria isolated from rhizosphere soils.</title>
        <authorList>
            <person name="Ikenaga M."/>
            <person name="Kataoka M."/>
            <person name="Murouchi A."/>
            <person name="Katsuragi S."/>
            <person name="Sakai M."/>
        </authorList>
    </citation>
    <scope>NUCLEOTIDE SEQUENCE [LARGE SCALE GENOMIC DNA]</scope>
    <source>
        <strain evidence="4">YU21-B</strain>
    </source>
</reference>
<dbReference type="SUPFAM" id="SSF54427">
    <property type="entry name" value="NTF2-like"/>
    <property type="match status" value="1"/>
</dbReference>
<feature type="chain" id="PRO_5032481001" description="DUF4440 domain-containing protein" evidence="1">
    <location>
        <begin position="22"/>
        <end position="134"/>
    </location>
</feature>
<evidence type="ECO:0000313" key="4">
    <source>
        <dbReference type="Proteomes" id="UP000445000"/>
    </source>
</evidence>
<name>A0A829YEC8_9GAMM</name>